<evidence type="ECO:0000313" key="3">
    <source>
        <dbReference type="Proteomes" id="UP001159428"/>
    </source>
</evidence>
<name>A0AAU9X0U2_9CNID</name>
<dbReference type="AlphaFoldDB" id="A0AAU9X0U2"/>
<evidence type="ECO:0000313" key="2">
    <source>
        <dbReference type="EMBL" id="CAH3131541.1"/>
    </source>
</evidence>
<gene>
    <name evidence="2" type="ORF">PMEA_00014696</name>
</gene>
<comment type="caution">
    <text evidence="2">The sequence shown here is derived from an EMBL/GenBank/DDBJ whole genome shotgun (WGS) entry which is preliminary data.</text>
</comment>
<sequence length="811" mass="93695">MPLRCLRFAFKILLICCGIFFTVLYFQGYDKLPASTYNISETWFGRMKYVRRVGKLSSACRLPNLDPYHPSIMKFMKDLGKLECKGETYSNFKGDILEVKGKGISSAKYRTIQRPRGDDSKAELSDPIEMWNLVKPTVQLYQRGMIPVRNLSCWYRIEDRLKTLLCSFQYRVCDNLCVLVSDEFFVFLRSRSSSVIFLGFDLVLVFYSEFAVFSERKMMETWTKNYPHCFSAFRQCYVHLRFFQQPFCKQLFLGKAKVKSDFVRVDVVTTSGDVESDVHMQVIPKEEVLSRSVKAGGIPLDISLIMFDSTSAANFQRKMPNTLKYLTKHLNSIILQGWGKEERGKGEREGGKGEEATEIIWLSHNKIYLIPLKVPSFLTTFFSLLPFKFSPGETIVGDGTTAQLCALLTGIAEKHQPEARRSESNSDTVDKWRWIFKDFKEHGYATLFSEDFPRVASFNYRLLGFKDPPTDHYSRPFWLEAENIIKGHCISGRASHNISLEYLMSFYRAYKDRPKFSLVTHAVISHDDQNTIGYTDDDLKTILQTMEKEFFLNSTLLIIFGDHGARFSDVRKSIQGKLEERLPFMSITVPKWFTRKYRNLYKNLIHNSEVLTTPFDVYATLRHILSYPNYPSGITTGQSLFNRIDKDNRTCENSGVEEHWCPCLNLEEVSTNKPLIKMLAEFVVKFMNNLMSKYSALEDLCQRLVLKEVQSAYIDMPNVKLQLFEKSSRDDDCDSCGVILGEKSVNTLTENTLYQLQFTTSPNDGFYEATIKMKKGVPSLRGDISRIDAYGDQPYCIVDKFPLLRKYCYCF</sequence>
<evidence type="ECO:0000256" key="1">
    <source>
        <dbReference type="SAM" id="Phobius"/>
    </source>
</evidence>
<keyword evidence="1" id="KW-1133">Transmembrane helix</keyword>
<accession>A0AAU9X0U2</accession>
<feature type="transmembrane region" description="Helical" evidence="1">
    <location>
        <begin position="6"/>
        <end position="26"/>
    </location>
</feature>
<dbReference type="Pfam" id="PF02995">
    <property type="entry name" value="DUF229"/>
    <property type="match status" value="2"/>
</dbReference>
<dbReference type="PANTHER" id="PTHR10974">
    <property type="entry name" value="FI08016P-RELATED"/>
    <property type="match status" value="1"/>
</dbReference>
<keyword evidence="1" id="KW-0472">Membrane</keyword>
<reference evidence="2 3" key="1">
    <citation type="submission" date="2022-05" db="EMBL/GenBank/DDBJ databases">
        <authorList>
            <consortium name="Genoscope - CEA"/>
            <person name="William W."/>
        </authorList>
    </citation>
    <scope>NUCLEOTIDE SEQUENCE [LARGE SCALE GENOMIC DNA]</scope>
</reference>
<dbReference type="SUPFAM" id="SSF53649">
    <property type="entry name" value="Alkaline phosphatase-like"/>
    <property type="match status" value="1"/>
</dbReference>
<dbReference type="InterPro" id="IPR004245">
    <property type="entry name" value="DUF229"/>
</dbReference>
<dbReference type="PANTHER" id="PTHR10974:SF1">
    <property type="entry name" value="FI08016P-RELATED"/>
    <property type="match status" value="1"/>
</dbReference>
<proteinExistence type="predicted"/>
<dbReference type="Gene3D" id="3.40.720.10">
    <property type="entry name" value="Alkaline Phosphatase, subunit A"/>
    <property type="match status" value="1"/>
</dbReference>
<keyword evidence="1" id="KW-0812">Transmembrane</keyword>
<dbReference type="InterPro" id="IPR017850">
    <property type="entry name" value="Alkaline_phosphatase_core_sf"/>
</dbReference>
<dbReference type="Proteomes" id="UP001159428">
    <property type="component" value="Unassembled WGS sequence"/>
</dbReference>
<keyword evidence="3" id="KW-1185">Reference proteome</keyword>
<organism evidence="2 3">
    <name type="scientific">Pocillopora meandrina</name>
    <dbReference type="NCBI Taxonomy" id="46732"/>
    <lineage>
        <taxon>Eukaryota</taxon>
        <taxon>Metazoa</taxon>
        <taxon>Cnidaria</taxon>
        <taxon>Anthozoa</taxon>
        <taxon>Hexacorallia</taxon>
        <taxon>Scleractinia</taxon>
        <taxon>Astrocoeniina</taxon>
        <taxon>Pocilloporidae</taxon>
        <taxon>Pocillopora</taxon>
    </lineage>
</organism>
<dbReference type="FunFam" id="3.40.720.10:FF:000017">
    <property type="entry name" value="Predicted protein"/>
    <property type="match status" value="1"/>
</dbReference>
<dbReference type="EMBL" id="CALNXJ010000026">
    <property type="protein sequence ID" value="CAH3131541.1"/>
    <property type="molecule type" value="Genomic_DNA"/>
</dbReference>
<dbReference type="CDD" id="cd16021">
    <property type="entry name" value="ALP_like"/>
    <property type="match status" value="1"/>
</dbReference>
<protein>
    <submittedName>
        <fullName evidence="2">Uncharacterized protein</fullName>
    </submittedName>
</protein>
<dbReference type="GO" id="GO:0005615">
    <property type="term" value="C:extracellular space"/>
    <property type="evidence" value="ECO:0007669"/>
    <property type="project" value="TreeGrafter"/>
</dbReference>